<keyword evidence="2" id="KW-1185">Reference proteome</keyword>
<accession>A0A6N4X7J3</accession>
<evidence type="ECO:0000313" key="1">
    <source>
        <dbReference type="EMBL" id="CAA7196975.1"/>
    </source>
</evidence>
<dbReference type="AlphaFoldDB" id="A0A6N4X7J3"/>
<proteinExistence type="predicted"/>
<dbReference type="Proteomes" id="UP000445144">
    <property type="component" value="Unassembled WGS sequence"/>
</dbReference>
<dbReference type="RefSeq" id="WP_162033694.1">
    <property type="nucleotide sequence ID" value="NZ_CACVBR010000036.1"/>
</dbReference>
<sequence>MKYYLIRPSLQKKDFGKSYPQAQDAIDNDRDHSNHIEKNFGKKIDFDPLACYPIINKKGRLTDFIGSVVNFGNLQISSKLKSIIEKYTSEGIQYFRNTVLHNDLEYSNYWLLHPYQFDQEYIDFGKSEVIHQQKKKEGGTVPVSVMVSSMEDFTYLSEKAREKNEMMNIEKLSLKENIIIKDFFVLRHVSGGMFYVSEKLKKEIEEAGCTGLEFKPSYLSYNEWMAPNGERDKIYGKV</sequence>
<dbReference type="EMBL" id="CACVBR010000036">
    <property type="protein sequence ID" value="CAA7196975.1"/>
    <property type="molecule type" value="Genomic_DNA"/>
</dbReference>
<reference evidence="1 2" key="1">
    <citation type="submission" date="2020-01" db="EMBL/GenBank/DDBJ databases">
        <authorList>
            <person name="Rodrigo-Torres L."/>
            <person name="Arahal R. D."/>
            <person name="Lucena T."/>
        </authorList>
    </citation>
    <scope>NUCLEOTIDE SEQUENCE [LARGE SCALE GENOMIC DNA]</scope>
    <source>
        <strain evidence="1 2">CECT 9293</strain>
    </source>
</reference>
<protein>
    <submittedName>
        <fullName evidence="1">Uncharacterized protein</fullName>
    </submittedName>
</protein>
<gene>
    <name evidence="1" type="ORF">CHRY9293_03033</name>
</gene>
<name>A0A6N4X7J3_9FLAO</name>
<evidence type="ECO:0000313" key="2">
    <source>
        <dbReference type="Proteomes" id="UP000445144"/>
    </source>
</evidence>
<organism evidence="1 2">
    <name type="scientific">Chryseobacterium potabilaquae</name>
    <dbReference type="NCBI Taxonomy" id="2675057"/>
    <lineage>
        <taxon>Bacteria</taxon>
        <taxon>Pseudomonadati</taxon>
        <taxon>Bacteroidota</taxon>
        <taxon>Flavobacteriia</taxon>
        <taxon>Flavobacteriales</taxon>
        <taxon>Weeksellaceae</taxon>
        <taxon>Chryseobacterium group</taxon>
        <taxon>Chryseobacterium</taxon>
    </lineage>
</organism>